<evidence type="ECO:0000259" key="12">
    <source>
        <dbReference type="Pfam" id="PF03950"/>
    </source>
</evidence>
<dbReference type="GO" id="GO:0005829">
    <property type="term" value="C:cytosol"/>
    <property type="evidence" value="ECO:0007669"/>
    <property type="project" value="TreeGrafter"/>
</dbReference>
<evidence type="ECO:0000313" key="16">
    <source>
        <dbReference type="EMBL" id="EFA83742.1"/>
    </source>
</evidence>
<keyword evidence="4 10" id="KW-0547">Nucleotide-binding</keyword>
<comment type="catalytic activity">
    <reaction evidence="9">
        <text>tRNA(Gln) + L-glutamine + ATP = L-glutaminyl-tRNA(Gln) + AMP + diphosphate</text>
        <dbReference type="Rhea" id="RHEA:20121"/>
        <dbReference type="Rhea" id="RHEA-COMP:9662"/>
        <dbReference type="Rhea" id="RHEA-COMP:9681"/>
        <dbReference type="ChEBI" id="CHEBI:30616"/>
        <dbReference type="ChEBI" id="CHEBI:33019"/>
        <dbReference type="ChEBI" id="CHEBI:58359"/>
        <dbReference type="ChEBI" id="CHEBI:78442"/>
        <dbReference type="ChEBI" id="CHEBI:78521"/>
        <dbReference type="ChEBI" id="CHEBI:456215"/>
        <dbReference type="EC" id="6.1.1.18"/>
    </reaction>
</comment>
<dbReference type="Pfam" id="PF20974">
    <property type="entry name" value="tRNA-synt_1c_C2"/>
    <property type="match status" value="1"/>
</dbReference>
<dbReference type="InterPro" id="IPR020059">
    <property type="entry name" value="Glu/Gln-tRNA-synth_Ib_codon-bd"/>
</dbReference>
<evidence type="ECO:0000256" key="5">
    <source>
        <dbReference type="ARBA" id="ARBA00022840"/>
    </source>
</evidence>
<dbReference type="InterPro" id="IPR007638">
    <property type="entry name" value="Gln-tRNA-synth_Ib_RNA-bd_2"/>
</dbReference>
<dbReference type="STRING" id="670386.D3B344"/>
<evidence type="ECO:0000256" key="3">
    <source>
        <dbReference type="ARBA" id="ARBA00022598"/>
    </source>
</evidence>
<dbReference type="RefSeq" id="XP_020435859.1">
    <property type="nucleotide sequence ID" value="XM_020573787.1"/>
</dbReference>
<evidence type="ECO:0000259" key="15">
    <source>
        <dbReference type="Pfam" id="PF20974"/>
    </source>
</evidence>
<dbReference type="EC" id="6.1.1.18" evidence="2"/>
<evidence type="ECO:0000256" key="4">
    <source>
        <dbReference type="ARBA" id="ARBA00022741"/>
    </source>
</evidence>
<evidence type="ECO:0000256" key="6">
    <source>
        <dbReference type="ARBA" id="ARBA00022917"/>
    </source>
</evidence>
<evidence type="ECO:0000313" key="17">
    <source>
        <dbReference type="Proteomes" id="UP000001396"/>
    </source>
</evidence>
<dbReference type="Pfam" id="PF04557">
    <property type="entry name" value="tRNA_synt_1c_R2"/>
    <property type="match status" value="1"/>
</dbReference>
<keyword evidence="17" id="KW-1185">Reference proteome</keyword>
<dbReference type="FunFam" id="3.40.50.620:FF:000037">
    <property type="entry name" value="Glutamine--tRNA ligase cytoplasmic"/>
    <property type="match status" value="1"/>
</dbReference>
<dbReference type="InParanoid" id="D3B344"/>
<dbReference type="Pfam" id="PF00749">
    <property type="entry name" value="tRNA-synt_1c"/>
    <property type="match status" value="1"/>
</dbReference>
<dbReference type="InterPro" id="IPR001412">
    <property type="entry name" value="aa-tRNA-synth_I_CS"/>
</dbReference>
<dbReference type="FunFam" id="2.40.240.10:FF:000007">
    <property type="entry name" value="Glutamine--tRNA ligase"/>
    <property type="match status" value="1"/>
</dbReference>
<name>D3B344_HETP5</name>
<evidence type="ECO:0000256" key="8">
    <source>
        <dbReference type="ARBA" id="ARBA00030466"/>
    </source>
</evidence>
<dbReference type="Proteomes" id="UP000001396">
    <property type="component" value="Unassembled WGS sequence"/>
</dbReference>
<dbReference type="FunFam" id="1.10.8.1290:FF:000002">
    <property type="entry name" value="Glutamine--tRNA ligase cytoplasmic"/>
    <property type="match status" value="1"/>
</dbReference>
<dbReference type="EMBL" id="ADBJ01000010">
    <property type="protein sequence ID" value="EFA83742.1"/>
    <property type="molecule type" value="Genomic_DNA"/>
</dbReference>
<keyword evidence="7 10" id="KW-0030">Aminoacyl-tRNA synthetase</keyword>
<evidence type="ECO:0000256" key="1">
    <source>
        <dbReference type="ARBA" id="ARBA00005594"/>
    </source>
</evidence>
<evidence type="ECO:0000259" key="14">
    <source>
        <dbReference type="Pfam" id="PF04558"/>
    </source>
</evidence>
<proteinExistence type="inferred from homology"/>
<gene>
    <name evidence="16" type="primary">glnS</name>
    <name evidence="16" type="ORF">PPL_02809</name>
</gene>
<evidence type="ECO:0000259" key="13">
    <source>
        <dbReference type="Pfam" id="PF04557"/>
    </source>
</evidence>
<keyword evidence="6 10" id="KW-0648">Protein biosynthesis</keyword>
<sequence>MNSVWLLVAAKERKMPPKPSVVVDEELVEKFKKIGLDATKAKEAASNANLSTSLQEVMKEAETVDGCDKDVGQLLYLISIKYPANALKHRATLAKFIAAKTVTSINVTQSMDYLRKVAGQELDLADFTASCGVGVVITREQVRDAVAAYVAERLDDLKQSRYRYNMGVYLAQVRERLKWADAKDIKEEMDAKVLEVLGPKTEADNAPLPKEPKAPKAKPAAAVAADENNNSPLPFEIEKQSITFPDPSDNIQQTPEILAKHLKTTGGKIVTRFPPEPNGYLHIGHAKAMHLDFGYAKKNGGKCYLRFDDTNPEKESQEYIDSIIDSVKWLGHEPCEITYSSQYFDELYDLAVELIKRGFAYVCHQTADEIKKGREEMTDSPFRNRSVEENLRLFDDMRKGKIEEGKAILRMKGDMKHPNPCMRDLIAYRIKFHPHPVSGDKWVIYPSYDYTHCLVDSIENITHSLCTLEFEVRRLSYNWLIDVLGLYRPVVWEYARLNLTHTVLSKRKIIRLVKEKVVNGWDDPRLSTLNAFRRKGYTPESINLLCETIGVTRTNNTTIPYELLEFCLRQDLNDKVTRAMVVFDPIKVVITNYPENESEEITVKNIPHIATSGTHTVPFSRVVYIERNDFRLQDDANFFGLAPNKEVLLKYAYNIKCNEVIQDAAGKVVELRVTYDKTNATKTKTIHWVSSKAGAQPTPVEIRLYEHLFTQEDLGDDWFDQVNPNSLKIITTALADATVLGSKPYDRFQFERIGFFCTDEDSTPEKLVFNRTCLLKENKEKPSAKADPRKARAAPKK</sequence>
<dbReference type="FunCoup" id="D3B344">
    <property type="interactions" value="1039"/>
</dbReference>
<dbReference type="InterPro" id="IPR049437">
    <property type="entry name" value="tRNA-synt_1c_C2"/>
</dbReference>
<evidence type="ECO:0000256" key="9">
    <source>
        <dbReference type="ARBA" id="ARBA00048270"/>
    </source>
</evidence>
<dbReference type="Pfam" id="PF04558">
    <property type="entry name" value="tRNA_synt_1c_R1"/>
    <property type="match status" value="1"/>
</dbReference>
<dbReference type="InterPro" id="IPR011035">
    <property type="entry name" value="Ribosomal_bL25/Gln-tRNA_synth"/>
</dbReference>
<dbReference type="SUPFAM" id="SSF50715">
    <property type="entry name" value="Ribosomal protein L25-like"/>
    <property type="match status" value="1"/>
</dbReference>
<feature type="domain" description="tRNA synthetases class I (E and Q) anti-codon binding" evidence="15">
    <location>
        <begin position="685"/>
        <end position="759"/>
    </location>
</feature>
<dbReference type="InterPro" id="IPR014729">
    <property type="entry name" value="Rossmann-like_a/b/a_fold"/>
</dbReference>
<evidence type="ECO:0000256" key="2">
    <source>
        <dbReference type="ARBA" id="ARBA00012836"/>
    </source>
</evidence>
<feature type="domain" description="Glutaminyl-tRNA synthetase class Ib non-specific RNA-binding" evidence="13">
    <location>
        <begin position="185"/>
        <end position="261"/>
    </location>
</feature>
<dbReference type="Gene3D" id="2.40.240.10">
    <property type="entry name" value="Ribosomal Protein L25, Chain P"/>
    <property type="match status" value="2"/>
</dbReference>
<organism evidence="16 17">
    <name type="scientific">Heterostelium pallidum (strain ATCC 26659 / Pp 5 / PN500)</name>
    <name type="common">Cellular slime mold</name>
    <name type="synonym">Polysphondylium pallidum</name>
    <dbReference type="NCBI Taxonomy" id="670386"/>
    <lineage>
        <taxon>Eukaryota</taxon>
        <taxon>Amoebozoa</taxon>
        <taxon>Evosea</taxon>
        <taxon>Eumycetozoa</taxon>
        <taxon>Dictyostelia</taxon>
        <taxon>Acytosteliales</taxon>
        <taxon>Acytosteliaceae</taxon>
        <taxon>Heterostelium</taxon>
    </lineage>
</organism>
<dbReference type="AlphaFoldDB" id="D3B344"/>
<dbReference type="InterPro" id="IPR042559">
    <property type="entry name" value="Gln-tRNA-synth_Ib_RNA-bd_N_2"/>
</dbReference>
<dbReference type="PANTHER" id="PTHR43097:SF4">
    <property type="entry name" value="GLUTAMINE--TRNA LIGASE"/>
    <property type="match status" value="1"/>
</dbReference>
<dbReference type="Gene3D" id="1.10.8.1290">
    <property type="entry name" value="Glutaminyl-tRNA synthetase, non-specific RNA binding region part 1, domain 1"/>
    <property type="match status" value="1"/>
</dbReference>
<dbReference type="OMA" id="FAWRIMG"/>
<dbReference type="InterPro" id="IPR042558">
    <property type="entry name" value="Gln-tRNA-synth_Ib_RNA-bd_N_1"/>
</dbReference>
<feature type="domain" description="Glutaminyl-tRNA synthetase class Ib non-specific RNA-binding" evidence="14">
    <location>
        <begin position="25"/>
        <end position="182"/>
    </location>
</feature>
<dbReference type="Gene3D" id="3.40.50.620">
    <property type="entry name" value="HUPs"/>
    <property type="match status" value="1"/>
</dbReference>
<dbReference type="InterPro" id="IPR020056">
    <property type="entry name" value="Rbsml_bL25/Gln-tRNA_synth_N"/>
</dbReference>
<dbReference type="NCBIfam" id="TIGR00440">
    <property type="entry name" value="glnS"/>
    <property type="match status" value="1"/>
</dbReference>
<dbReference type="GO" id="GO:0005524">
    <property type="term" value="F:ATP binding"/>
    <property type="evidence" value="ECO:0007669"/>
    <property type="project" value="UniProtKB-KW"/>
</dbReference>
<feature type="domain" description="Glutamyl/glutaminyl-tRNA synthetase class Ib anti-codon binding" evidence="12">
    <location>
        <begin position="577"/>
        <end position="676"/>
    </location>
</feature>
<dbReference type="InterPro" id="IPR007639">
    <property type="entry name" value="Gln-tRNA-synth_Ib_RNA-bd_N"/>
</dbReference>
<dbReference type="Pfam" id="PF03950">
    <property type="entry name" value="tRNA-synt_1c_C"/>
    <property type="match status" value="1"/>
</dbReference>
<keyword evidence="3 10" id="KW-0436">Ligase</keyword>
<comment type="caution">
    <text evidence="16">The sequence shown here is derived from an EMBL/GenBank/DDBJ whole genome shotgun (WGS) entry which is preliminary data.</text>
</comment>
<dbReference type="GeneID" id="31358332"/>
<dbReference type="InterPro" id="IPR050132">
    <property type="entry name" value="Gln/Glu-tRNA_Ligase"/>
</dbReference>
<dbReference type="SUPFAM" id="SSF52374">
    <property type="entry name" value="Nucleotidylyl transferase"/>
    <property type="match status" value="1"/>
</dbReference>
<dbReference type="PROSITE" id="PS00178">
    <property type="entry name" value="AA_TRNA_LIGASE_I"/>
    <property type="match status" value="1"/>
</dbReference>
<keyword evidence="5 10" id="KW-0067">ATP-binding</keyword>
<evidence type="ECO:0000256" key="10">
    <source>
        <dbReference type="RuleBase" id="RU363037"/>
    </source>
</evidence>
<evidence type="ECO:0000256" key="7">
    <source>
        <dbReference type="ARBA" id="ARBA00023146"/>
    </source>
</evidence>
<dbReference type="GO" id="GO:0004819">
    <property type="term" value="F:glutamine-tRNA ligase activity"/>
    <property type="evidence" value="ECO:0007669"/>
    <property type="project" value="UniProtKB-EC"/>
</dbReference>
<dbReference type="PANTHER" id="PTHR43097">
    <property type="entry name" value="GLUTAMINE-TRNA LIGASE"/>
    <property type="match status" value="1"/>
</dbReference>
<protein>
    <recommendedName>
        <fullName evidence="2">glutamine--tRNA ligase</fullName>
        <ecNumber evidence="2">6.1.1.18</ecNumber>
    </recommendedName>
    <alternativeName>
        <fullName evidence="8">Glutaminyl-tRNA synthetase</fullName>
    </alternativeName>
</protein>
<comment type="similarity">
    <text evidence="1 10">Belongs to the class-I aminoacyl-tRNA synthetase family.</text>
</comment>
<accession>D3B344</accession>
<feature type="domain" description="Glutamyl/glutaminyl-tRNA synthetase class Ib catalytic" evidence="11">
    <location>
        <begin position="268"/>
        <end position="573"/>
    </location>
</feature>
<dbReference type="GO" id="GO:0006425">
    <property type="term" value="P:glutaminyl-tRNA aminoacylation"/>
    <property type="evidence" value="ECO:0007669"/>
    <property type="project" value="InterPro"/>
</dbReference>
<dbReference type="InterPro" id="IPR000924">
    <property type="entry name" value="Glu/Gln-tRNA-synth"/>
</dbReference>
<dbReference type="InterPro" id="IPR020058">
    <property type="entry name" value="Glu/Gln-tRNA-synth_Ib_cat-dom"/>
</dbReference>
<evidence type="ECO:0000259" key="11">
    <source>
        <dbReference type="Pfam" id="PF00749"/>
    </source>
</evidence>
<dbReference type="Gene3D" id="1.10.10.2420">
    <property type="match status" value="1"/>
</dbReference>
<dbReference type="InterPro" id="IPR004514">
    <property type="entry name" value="Gln-tRNA-synth"/>
</dbReference>
<dbReference type="PRINTS" id="PR00987">
    <property type="entry name" value="TRNASYNTHGLU"/>
</dbReference>
<reference evidence="16 17" key="1">
    <citation type="journal article" date="2011" name="Genome Res.">
        <title>Phylogeny-wide analysis of social amoeba genomes highlights ancient origins for complex intercellular communication.</title>
        <authorList>
            <person name="Heidel A.J."/>
            <person name="Lawal H.M."/>
            <person name="Felder M."/>
            <person name="Schilde C."/>
            <person name="Helps N.R."/>
            <person name="Tunggal B."/>
            <person name="Rivero F."/>
            <person name="John U."/>
            <person name="Schleicher M."/>
            <person name="Eichinger L."/>
            <person name="Platzer M."/>
            <person name="Noegel A.A."/>
            <person name="Schaap P."/>
            <person name="Gloeckner G."/>
        </authorList>
    </citation>
    <scope>NUCLEOTIDE SEQUENCE [LARGE SCALE GENOMIC DNA]</scope>
    <source>
        <strain evidence="17">ATCC 26659 / Pp 5 / PN500</strain>
    </source>
</reference>
<dbReference type="FunFam" id="1.10.10.2420:FF:000001">
    <property type="entry name" value="Glutamine--tRNA ligase cytoplasmic"/>
    <property type="match status" value="1"/>
</dbReference>